<dbReference type="GO" id="GO:0005643">
    <property type="term" value="C:nuclear pore"/>
    <property type="evidence" value="ECO:0007669"/>
    <property type="project" value="TreeGrafter"/>
</dbReference>
<gene>
    <name evidence="9" type="ORF">EGYM00392_LOCUS3203</name>
</gene>
<feature type="domain" description="Exportin-7/Ran-binding protein 17 TPR repeats" evidence="8">
    <location>
        <begin position="420"/>
        <end position="662"/>
    </location>
</feature>
<comment type="similarity">
    <text evidence="3">Belongs to the exportin family.</text>
</comment>
<dbReference type="InterPro" id="IPR044189">
    <property type="entry name" value="XPO4/7-like"/>
</dbReference>
<evidence type="ECO:0000256" key="3">
    <source>
        <dbReference type="ARBA" id="ARBA00009466"/>
    </source>
</evidence>
<dbReference type="InterPro" id="IPR057947">
    <property type="entry name" value="TPR_XPO7/RBP17"/>
</dbReference>
<keyword evidence="6" id="KW-0653">Protein transport</keyword>
<name>A0A7S1HV23_9EUGL</name>
<evidence type="ECO:0000313" key="9">
    <source>
        <dbReference type="EMBL" id="CAD8992156.1"/>
    </source>
</evidence>
<dbReference type="InterPro" id="IPR016024">
    <property type="entry name" value="ARM-type_fold"/>
</dbReference>
<evidence type="ECO:0000256" key="2">
    <source>
        <dbReference type="ARBA" id="ARBA00004496"/>
    </source>
</evidence>
<accession>A0A7S1HV23</accession>
<dbReference type="InterPro" id="IPR011989">
    <property type="entry name" value="ARM-like"/>
</dbReference>
<dbReference type="PANTHER" id="PTHR12596:SF2">
    <property type="entry name" value="EXPORTIN-7 ISOFORM X1"/>
    <property type="match status" value="1"/>
</dbReference>
<dbReference type="PANTHER" id="PTHR12596">
    <property type="entry name" value="EXPORTIN 4,7-RELATED"/>
    <property type="match status" value="1"/>
</dbReference>
<evidence type="ECO:0000256" key="5">
    <source>
        <dbReference type="ARBA" id="ARBA00022490"/>
    </source>
</evidence>
<protein>
    <recommendedName>
        <fullName evidence="8">Exportin-7/Ran-binding protein 17 TPR repeats domain-containing protein</fullName>
    </recommendedName>
</protein>
<dbReference type="Pfam" id="PF25795">
    <property type="entry name" value="TPR_XPO7"/>
    <property type="match status" value="1"/>
</dbReference>
<dbReference type="GO" id="GO:0005737">
    <property type="term" value="C:cytoplasm"/>
    <property type="evidence" value="ECO:0007669"/>
    <property type="project" value="UniProtKB-SubCell"/>
</dbReference>
<dbReference type="AlphaFoldDB" id="A0A7S1HV23"/>
<evidence type="ECO:0000256" key="4">
    <source>
        <dbReference type="ARBA" id="ARBA00022448"/>
    </source>
</evidence>
<dbReference type="SUPFAM" id="SSF48371">
    <property type="entry name" value="ARM repeat"/>
    <property type="match status" value="1"/>
</dbReference>
<organism evidence="9">
    <name type="scientific">Eutreptiella gymnastica</name>
    <dbReference type="NCBI Taxonomy" id="73025"/>
    <lineage>
        <taxon>Eukaryota</taxon>
        <taxon>Discoba</taxon>
        <taxon>Euglenozoa</taxon>
        <taxon>Euglenida</taxon>
        <taxon>Spirocuta</taxon>
        <taxon>Euglenophyceae</taxon>
        <taxon>Eutreptiales</taxon>
        <taxon>Eutreptiaceae</taxon>
        <taxon>Eutreptiella</taxon>
    </lineage>
</organism>
<dbReference type="GO" id="GO:0005049">
    <property type="term" value="F:nuclear export signal receptor activity"/>
    <property type="evidence" value="ECO:0007669"/>
    <property type="project" value="InterPro"/>
</dbReference>
<dbReference type="Gene3D" id="1.25.10.10">
    <property type="entry name" value="Leucine-rich Repeat Variant"/>
    <property type="match status" value="1"/>
</dbReference>
<keyword evidence="4" id="KW-0813">Transport</keyword>
<keyword evidence="5" id="KW-0963">Cytoplasm</keyword>
<sequence>MNDQDIQSVDRLCSALFGADAKAREQANNQLTPLCKPEGIPQLRCVLERSNQGMSHYFVTATLLRLIADNWNAFTVDNRLELRQWLLGMIATRAPSMERHNVTSLILVLCRLTKLGWLDHPKHQELPKEVIEFFLPLESPPASKVIGLMILNTLITEVNTAAPKHTLAQHRKTSVSFRDTCLFDIFKTSIMMLQMIQANPQAVDAKVCEQALALALCSLTFDFVGIFPDESSDEVGTVQIPTTWRSVVLDQNTLQLFWNLYAALPAPRSTECLKCIVQFASMRRSLFVGDEERRAWLQHILSGILTILVKKQGLEESENYYEFCRLLSRIKPNYQLSELVGSDSYVQWVELSARFTVESFINWRATATSHFFLLALWSRLISSQPYLKGDKPSHLGAFVPEVAQAYVRSRLELAQAIVSDPDCVDDPLDNQEVLLNQLESIPVLARACYEKVGPFILSLFCPIMEQFQKGTSIQQIDQSVVDKFTILESQLTWLVYIMGSIVGHHITGNSSGDAEKMDGLLTARVFELSNAIQVRVQMPGALQSNCLQRLEKSILFFLQSFRKVHIGESSMPCSKVYPRLQELTGLQDHLQVLNFVVGKVVSNLKVWRSCQPMVSETLNLFCDLSSGYSSGRFLLKLDSVKFMLANHSGPDFPFLNDQINTRYRSKFYKTMANLLFMETVAESAFERFMMPLHQVCLQLEAVNQPEAFASVEVKRVVVGLMRDLRGICSSCANKRTYTLFFEWLFPAHMELMRRCCQVYGQDNDVAIVLLKFFADFVQNRSQRISFEPNSPNGILLFKEASTLLKMYGQTRLAMVGNIPENELYAKKYKGYYICMNVLARALGGNYCNFGAMSYYNDDALEQALNIVIEMALSIRISDLLGLSKVGSAYFQFMEILFSSHTQTLTGLETTRFLHIAHSLEEAIKSVELNRQSVCSAMAAIGHLMSYYFAQLQKGTEHAARLGQHFQQDPELFSRILNSIFTIVLFEECSNQWSMTRPMLPLILINPGFYEEYQRKLISSLAPEKQIKMQEAFNKLMDGVENNLETKNRDKFTQNVTTFRHQAKAVL</sequence>
<evidence type="ECO:0000259" key="8">
    <source>
        <dbReference type="Pfam" id="PF25795"/>
    </source>
</evidence>
<comment type="subcellular location">
    <subcellularLocation>
        <location evidence="2">Cytoplasm</location>
    </subcellularLocation>
    <subcellularLocation>
        <location evidence="1">Nucleus</location>
    </subcellularLocation>
</comment>
<evidence type="ECO:0000256" key="6">
    <source>
        <dbReference type="ARBA" id="ARBA00022927"/>
    </source>
</evidence>
<reference evidence="9" key="1">
    <citation type="submission" date="2021-01" db="EMBL/GenBank/DDBJ databases">
        <authorList>
            <person name="Corre E."/>
            <person name="Pelletier E."/>
            <person name="Niang G."/>
            <person name="Scheremetjew M."/>
            <person name="Finn R."/>
            <person name="Kale V."/>
            <person name="Holt S."/>
            <person name="Cochrane G."/>
            <person name="Meng A."/>
            <person name="Brown T."/>
            <person name="Cohen L."/>
        </authorList>
    </citation>
    <scope>NUCLEOTIDE SEQUENCE</scope>
    <source>
        <strain evidence="9">NIES-381</strain>
    </source>
</reference>
<keyword evidence="7" id="KW-0539">Nucleus</keyword>
<evidence type="ECO:0000256" key="7">
    <source>
        <dbReference type="ARBA" id="ARBA00023242"/>
    </source>
</evidence>
<dbReference type="EMBL" id="HBGA01008857">
    <property type="protein sequence ID" value="CAD8992156.1"/>
    <property type="molecule type" value="Transcribed_RNA"/>
</dbReference>
<evidence type="ECO:0000256" key="1">
    <source>
        <dbReference type="ARBA" id="ARBA00004123"/>
    </source>
</evidence>
<proteinExistence type="inferred from homology"/>
<dbReference type="GO" id="GO:0006611">
    <property type="term" value="P:protein export from nucleus"/>
    <property type="evidence" value="ECO:0007669"/>
    <property type="project" value="TreeGrafter"/>
</dbReference>